<proteinExistence type="predicted"/>
<dbReference type="OrthoDB" id="7849608at2"/>
<comment type="caution">
    <text evidence="2">The sequence shown here is derived from an EMBL/GenBank/DDBJ whole genome shotgun (WGS) entry which is preliminary data.</text>
</comment>
<evidence type="ECO:0000313" key="3">
    <source>
        <dbReference type="Proteomes" id="UP000011744"/>
    </source>
</evidence>
<dbReference type="Proteomes" id="UP000011744">
    <property type="component" value="Unassembled WGS sequence"/>
</dbReference>
<feature type="domain" description="Amine oxidase" evidence="1">
    <location>
        <begin position="14"/>
        <end position="395"/>
    </location>
</feature>
<dbReference type="STRING" id="1244869.H261_06149"/>
<dbReference type="PANTHER" id="PTHR42923">
    <property type="entry name" value="PROTOPORPHYRINOGEN OXIDASE"/>
    <property type="match status" value="1"/>
</dbReference>
<dbReference type="PANTHER" id="PTHR42923:SF47">
    <property type="entry name" value="BLR3003 PROTEIN"/>
    <property type="match status" value="1"/>
</dbReference>
<dbReference type="Gene3D" id="3.50.50.60">
    <property type="entry name" value="FAD/NAD(P)-binding domain"/>
    <property type="match status" value="2"/>
</dbReference>
<dbReference type="GO" id="GO:0016491">
    <property type="term" value="F:oxidoreductase activity"/>
    <property type="evidence" value="ECO:0007669"/>
    <property type="project" value="InterPro"/>
</dbReference>
<dbReference type="SUPFAM" id="SSF51905">
    <property type="entry name" value="FAD/NAD(P)-binding domain"/>
    <property type="match status" value="1"/>
</dbReference>
<dbReference type="InterPro" id="IPR050464">
    <property type="entry name" value="Zeta_carotene_desat/Oxidored"/>
</dbReference>
<dbReference type="InterPro" id="IPR036188">
    <property type="entry name" value="FAD/NAD-bd_sf"/>
</dbReference>
<name>M2Z8X2_9PROT</name>
<dbReference type="Gene3D" id="3.90.660.10">
    <property type="match status" value="1"/>
</dbReference>
<sequence length="404" mass="42597">MTLPGTLHVVGAGLAGLAAGIAAAKAGARVVVHEAAGHAGGRCRSFLDERLGRVIDNGSHLVLGANRTTLAYARATGGIEAMVAAPAAFPFKDLVTGKSWTVTPKRLPAGIGEILKALGLPWTGKAETVAGRLGGTPSFARLWQPMCEAIMNTAPDEASARMFAWTMRKALLGGADALTPWIFPGGLSAALVAPAEATLSLFGGEIRFRRRLKTVTPRALVFDEAEIPLGPDDRVILALPPWVAAALLPGLVPDLATRPIVNAHFRCAQPVELPHGSHFLGMVNASGHWLFVRGDVLSVTVSAAGALVDLDNESIADRLWDEIRRTLGMPPIPPPPYRIMKEKRATLAHDNHTVVRRPGASSGRDRVYLAGDWIASPWPCTIEAAISSGLAAARLALARPGLTF</sequence>
<gene>
    <name evidence="2" type="ORF">H261_06149</name>
</gene>
<dbReference type="EMBL" id="AONQ01000012">
    <property type="protein sequence ID" value="EME70790.1"/>
    <property type="molecule type" value="Genomic_DNA"/>
</dbReference>
<organism evidence="2 3">
    <name type="scientific">Paramagnetospirillum caucaseum</name>
    <dbReference type="NCBI Taxonomy" id="1244869"/>
    <lineage>
        <taxon>Bacteria</taxon>
        <taxon>Pseudomonadati</taxon>
        <taxon>Pseudomonadota</taxon>
        <taxon>Alphaproteobacteria</taxon>
        <taxon>Rhodospirillales</taxon>
        <taxon>Magnetospirillaceae</taxon>
        <taxon>Paramagnetospirillum</taxon>
    </lineage>
</organism>
<dbReference type="AlphaFoldDB" id="M2Z8X2"/>
<protein>
    <recommendedName>
        <fullName evidence="1">Amine oxidase domain-containing protein</fullName>
    </recommendedName>
</protein>
<evidence type="ECO:0000313" key="2">
    <source>
        <dbReference type="EMBL" id="EME70790.1"/>
    </source>
</evidence>
<dbReference type="PATRIC" id="fig|1244869.3.peg.1235"/>
<evidence type="ECO:0000259" key="1">
    <source>
        <dbReference type="Pfam" id="PF01593"/>
    </source>
</evidence>
<dbReference type="InterPro" id="IPR002937">
    <property type="entry name" value="Amino_oxidase"/>
</dbReference>
<keyword evidence="3" id="KW-1185">Reference proteome</keyword>
<accession>M2Z8X2</accession>
<dbReference type="RefSeq" id="WP_008615475.1">
    <property type="nucleotide sequence ID" value="NZ_AONQ01000012.1"/>
</dbReference>
<dbReference type="eggNOG" id="COG1232">
    <property type="taxonomic scope" value="Bacteria"/>
</dbReference>
<reference evidence="2 3" key="1">
    <citation type="journal article" date="2014" name="Genome Announc.">
        <title>Draft Genome Sequence of Magnetospirillum sp. Strain SO-1, a Freshwater Magnetotactic Bacterium Isolated from the Ol'khovka River, Russia.</title>
        <authorList>
            <person name="Grouzdev D.S."/>
            <person name="Dziuba M.V."/>
            <person name="Sukhacheva M.S."/>
            <person name="Mardanov A.V."/>
            <person name="Beletskiy A.V."/>
            <person name="Kuznetsov B.B."/>
            <person name="Skryabin K.G."/>
        </authorList>
    </citation>
    <scope>NUCLEOTIDE SEQUENCE [LARGE SCALE GENOMIC DNA]</scope>
    <source>
        <strain evidence="2 3">SO-1</strain>
    </source>
</reference>
<dbReference type="Pfam" id="PF01593">
    <property type="entry name" value="Amino_oxidase"/>
    <property type="match status" value="1"/>
</dbReference>